<dbReference type="Gene3D" id="1.10.246.10">
    <property type="match status" value="6"/>
</dbReference>
<feature type="disulfide bond" evidence="7">
    <location>
        <begin position="80"/>
        <end position="90"/>
    </location>
</feature>
<dbReference type="InterPro" id="IPR020857">
    <property type="entry name" value="Serum_albumin_CS"/>
</dbReference>
<feature type="disulfide bond" evidence="7">
    <location>
        <begin position="196"/>
        <end position="205"/>
    </location>
</feature>
<sequence>MKWVTFISCLFLLSFTESKNLYRAYREAEQPPVTIKHANELAGGHLEDIALVLFSQCLQKATYEEVHKLVEDTVALAKKCTADDHSDPECAKPLSTVLMDEVCHEEGIASKHGFTHCCAQTDPERHECFLTHKNGSKGFIEPYQKPEPEEACKQFHDHKEEVLNHYIYEAARRYPFSKVITILHAEEEYEKLLTDCCQAEDKPACFMEKGTAAKKKFMKAVVLEKHQCSVLKKFGMKILRGHKIARMSQMFPKATFDTVMELSDKVGHIYEECCRGDTLDCMLDREKLTAYVCSHQDAISSKLHACCEKPVLERGECITHAENDDKPADLSEQVREFIDDEAVCQHYADNKGVHLAKFLYEYSRRHPEHAPVMLLRLAKGYEEMLEKCCATDHHVTCLQEGEALMKKHMADAAAVVKTHCEQHKLIGDYLFQNELLVLYVKRAPQLPPEQLREFTKRLVNIAAECCHQDDAHRLSCAQNHLDLSLGFLCYLHEKHPINKQVCKCCGDSYPKRRECFTSLGVDPEYIPVPFNPEVVSFHANYCTAKPEDQQEKKQIVLTHMIQHKPDITEEQLATAIVDFTSVVTYCCGAENKQECFNTETPKLVERTKTALGEH</sequence>
<evidence type="ECO:0000256" key="2">
    <source>
        <dbReference type="ARBA" id="ARBA00022525"/>
    </source>
</evidence>
<dbReference type="GO" id="GO:0072562">
    <property type="term" value="C:blood microparticle"/>
    <property type="evidence" value="ECO:0007669"/>
    <property type="project" value="TreeGrafter"/>
</dbReference>
<feature type="disulfide bond" evidence="7">
    <location>
        <begin position="542"/>
        <end position="587"/>
    </location>
</feature>
<dbReference type="PROSITE" id="PS51438">
    <property type="entry name" value="ALBUMIN_2"/>
    <property type="match status" value="3"/>
</dbReference>
<dbReference type="PRINTS" id="PR00802">
    <property type="entry name" value="SERUMALBUMIN"/>
</dbReference>
<accession>A0A9Q0XGF2</accession>
<evidence type="ECO:0000313" key="11">
    <source>
        <dbReference type="Proteomes" id="UP001142489"/>
    </source>
</evidence>
<feature type="binding site" evidence="6">
    <location>
        <position position="277"/>
    </location>
    <ligand>
        <name>Zn(2+)</name>
        <dbReference type="ChEBI" id="CHEBI:29105"/>
    </ligand>
</feature>
<comment type="caution">
    <text evidence="10">The sequence shown here is derived from an EMBL/GenBank/DDBJ whole genome shotgun (WGS) entry which is preliminary data.</text>
</comment>
<evidence type="ECO:0000313" key="10">
    <source>
        <dbReference type="EMBL" id="KAJ7313801.1"/>
    </source>
</evidence>
<feature type="chain" id="PRO_5040391960" description="Albumin domain-containing protein" evidence="8">
    <location>
        <begin position="19"/>
        <end position="614"/>
    </location>
</feature>
<feature type="disulfide bond" evidence="7">
    <location>
        <begin position="306"/>
        <end position="317"/>
    </location>
</feature>
<gene>
    <name evidence="10" type="ORF">JRQ81_005510</name>
</gene>
<dbReference type="Pfam" id="PF00273">
    <property type="entry name" value="Serum_albumin"/>
    <property type="match status" value="3"/>
</dbReference>
<dbReference type="SUPFAM" id="SSF48552">
    <property type="entry name" value="Serum albumin-like"/>
    <property type="match status" value="3"/>
</dbReference>
<evidence type="ECO:0000256" key="8">
    <source>
        <dbReference type="SAM" id="SignalP"/>
    </source>
</evidence>
<dbReference type="CDD" id="cd00015">
    <property type="entry name" value="ALBUMIN"/>
    <property type="match status" value="2"/>
</dbReference>
<feature type="disulfide bond" evidence="7">
    <location>
        <begin position="465"/>
        <end position="476"/>
    </location>
</feature>
<feature type="domain" description="Albumin" evidence="9">
    <location>
        <begin position="23"/>
        <end position="215"/>
    </location>
</feature>
<keyword evidence="2" id="KW-0964">Secreted</keyword>
<feature type="signal peptide" evidence="8">
    <location>
        <begin position="1"/>
        <end position="18"/>
    </location>
</feature>
<feature type="disulfide bond" evidence="7">
    <location>
        <begin position="388"/>
        <end position="397"/>
    </location>
</feature>
<keyword evidence="6" id="KW-0479">Metal-binding</keyword>
<feature type="disulfide bond" evidence="7">
    <location>
        <begin position="117"/>
        <end position="128"/>
    </location>
</feature>
<dbReference type="PRINTS" id="PR00803">
    <property type="entry name" value="AFETOPROTEIN"/>
</dbReference>
<keyword evidence="6" id="KW-0106">Calcium</keyword>
<evidence type="ECO:0000256" key="3">
    <source>
        <dbReference type="ARBA" id="ARBA00022729"/>
    </source>
</evidence>
<dbReference type="EMBL" id="JAPFRF010000012">
    <property type="protein sequence ID" value="KAJ7313801.1"/>
    <property type="molecule type" value="Genomic_DNA"/>
</dbReference>
<keyword evidence="11" id="KW-1185">Reference proteome</keyword>
<dbReference type="InterPro" id="IPR014760">
    <property type="entry name" value="Serum_albumin_N"/>
</dbReference>
<dbReference type="FunFam" id="1.10.246.10:FF:000002">
    <property type="entry name" value="Serum albumin"/>
    <property type="match status" value="1"/>
</dbReference>
<feature type="domain" description="Albumin" evidence="9">
    <location>
        <begin position="408"/>
        <end position="605"/>
    </location>
</feature>
<evidence type="ECO:0000256" key="1">
    <source>
        <dbReference type="ARBA" id="ARBA00004613"/>
    </source>
</evidence>
<dbReference type="FunFam" id="1.10.246.10:FF:000001">
    <property type="entry name" value="Serum albumin"/>
    <property type="match status" value="1"/>
</dbReference>
<feature type="disulfide bond" evidence="7">
    <location>
        <begin position="293"/>
        <end position="307"/>
    </location>
</feature>
<keyword evidence="4" id="KW-0677">Repeat</keyword>
<dbReference type="AlphaFoldDB" id="A0A9Q0XGF2"/>
<dbReference type="InterPro" id="IPR021177">
    <property type="entry name" value="Serum_albumin/AFP/Afamin"/>
</dbReference>
<feature type="disulfide bond" evidence="7">
    <location>
        <begin position="103"/>
        <end position="118"/>
    </location>
</feature>
<organism evidence="10 11">
    <name type="scientific">Phrynocephalus forsythii</name>
    <dbReference type="NCBI Taxonomy" id="171643"/>
    <lineage>
        <taxon>Eukaryota</taxon>
        <taxon>Metazoa</taxon>
        <taxon>Chordata</taxon>
        <taxon>Craniata</taxon>
        <taxon>Vertebrata</taxon>
        <taxon>Euteleostomi</taxon>
        <taxon>Lepidosauria</taxon>
        <taxon>Squamata</taxon>
        <taxon>Bifurcata</taxon>
        <taxon>Unidentata</taxon>
        <taxon>Episquamata</taxon>
        <taxon>Toxicofera</taxon>
        <taxon>Iguania</taxon>
        <taxon>Acrodonta</taxon>
        <taxon>Agamidae</taxon>
        <taxon>Agaminae</taxon>
        <taxon>Phrynocephalus</taxon>
    </lineage>
</organism>
<protein>
    <recommendedName>
        <fullName evidence="9">Albumin domain-containing protein</fullName>
    </recommendedName>
</protein>
<feature type="disulfide bond" evidence="7">
    <location>
        <begin position="586"/>
        <end position="595"/>
    </location>
</feature>
<feature type="disulfide bond" evidence="7">
    <location>
        <begin position="489"/>
        <end position="505"/>
    </location>
</feature>
<feature type="disulfide bond" evidence="7">
    <location>
        <begin position="152"/>
        <end position="197"/>
    </location>
</feature>
<reference evidence="10" key="1">
    <citation type="journal article" date="2023" name="DNA Res.">
        <title>Chromosome-level genome assembly of Phrynocephalus forsythii using third-generation DNA sequencing and Hi-C analysis.</title>
        <authorList>
            <person name="Qi Y."/>
            <person name="Zhao W."/>
            <person name="Zhao Y."/>
            <person name="Niu C."/>
            <person name="Cao S."/>
            <person name="Zhang Y."/>
        </authorList>
    </citation>
    <scope>NUCLEOTIDE SEQUENCE</scope>
    <source>
        <tissue evidence="10">Muscle</tissue>
    </source>
</reference>
<dbReference type="SMART" id="SM00103">
    <property type="entry name" value="ALBUMIN"/>
    <property type="match status" value="3"/>
</dbReference>
<keyword evidence="6" id="KW-0862">Zinc</keyword>
<dbReference type="InterPro" id="IPR020858">
    <property type="entry name" value="Serum_albumin-like"/>
</dbReference>
<feature type="disulfide bond" evidence="7">
    <location>
        <begin position="420"/>
        <end position="466"/>
    </location>
</feature>
<dbReference type="PANTHER" id="PTHR11385">
    <property type="entry name" value="SERUM ALBUMIN-RELATED"/>
    <property type="match status" value="1"/>
</dbReference>
<proteinExistence type="predicted"/>
<dbReference type="PIRSF" id="PIRSF002520">
    <property type="entry name" value="Serum_albumin_subgroup"/>
    <property type="match status" value="1"/>
</dbReference>
<feature type="disulfide bond" evidence="7">
    <location>
        <begin position="273"/>
        <end position="281"/>
    </location>
</feature>
<keyword evidence="3 8" id="KW-0732">Signal</keyword>
<feature type="domain" description="Albumin" evidence="9">
    <location>
        <begin position="216"/>
        <end position="407"/>
    </location>
</feature>
<evidence type="ECO:0000256" key="4">
    <source>
        <dbReference type="ARBA" id="ARBA00022737"/>
    </source>
</evidence>
<dbReference type="InterPro" id="IPR000264">
    <property type="entry name" value="ALB/AFP/VDB"/>
</dbReference>
<evidence type="ECO:0000256" key="7">
    <source>
        <dbReference type="PIRSR" id="PIRSR002520-2"/>
    </source>
</evidence>
<dbReference type="PROSITE" id="PS00212">
    <property type="entry name" value="ALBUMIN_1"/>
    <property type="match status" value="2"/>
</dbReference>
<dbReference type="GO" id="GO:0046872">
    <property type="term" value="F:metal ion binding"/>
    <property type="evidence" value="ECO:0007669"/>
    <property type="project" value="UniProtKB-KW"/>
</dbReference>
<feature type="disulfide bond" evidence="7">
    <location>
        <begin position="504"/>
        <end position="515"/>
    </location>
</feature>
<feature type="disulfide bond" evidence="7">
    <location>
        <begin position="344"/>
        <end position="389"/>
    </location>
</feature>
<feature type="binding site" evidence="6">
    <location>
        <position position="277"/>
    </location>
    <ligand>
        <name>Ca(2+)</name>
        <dbReference type="ChEBI" id="CHEBI:29108"/>
        <label>1</label>
    </ligand>
</feature>
<dbReference type="PANTHER" id="PTHR11385:SF14">
    <property type="entry name" value="AFAMIN"/>
    <property type="match status" value="1"/>
</dbReference>
<evidence type="ECO:0000259" key="9">
    <source>
        <dbReference type="PROSITE" id="PS51438"/>
    </source>
</evidence>
<comment type="subcellular location">
    <subcellularLocation>
        <location evidence="1">Secreted</location>
    </subcellularLocation>
</comment>
<feature type="binding site" evidence="6">
    <location>
        <position position="272"/>
    </location>
    <ligand>
        <name>Ca(2+)</name>
        <dbReference type="ChEBI" id="CHEBI:29108"/>
        <label>1</label>
    </ligand>
</feature>
<evidence type="ECO:0000256" key="6">
    <source>
        <dbReference type="PIRSR" id="PIRSR002520-1"/>
    </source>
</evidence>
<evidence type="ECO:0000256" key="5">
    <source>
        <dbReference type="ARBA" id="ARBA00023157"/>
    </source>
</evidence>
<dbReference type="Proteomes" id="UP001142489">
    <property type="component" value="Unassembled WGS sequence"/>
</dbReference>
<keyword evidence="5 7" id="KW-1015">Disulfide bond</keyword>
<feature type="disulfide bond" evidence="7">
    <location>
        <begin position="228"/>
        <end position="274"/>
    </location>
</feature>
<dbReference type="GO" id="GO:0005737">
    <property type="term" value="C:cytoplasm"/>
    <property type="evidence" value="ECO:0007669"/>
    <property type="project" value="TreeGrafter"/>
</dbReference>
<name>A0A9Q0XGF2_9SAUR</name>
<dbReference type="OrthoDB" id="9875082at2759"/>